<keyword evidence="2" id="KW-0812">Transmembrane</keyword>
<comment type="caution">
    <text evidence="3">The sequence shown here is derived from an EMBL/GenBank/DDBJ whole genome shotgun (WGS) entry which is preliminary data.</text>
</comment>
<accession>A0A427XY23</accession>
<dbReference type="EMBL" id="RSCD01000024">
    <property type="protein sequence ID" value="RSH83721.1"/>
    <property type="molecule type" value="Genomic_DNA"/>
</dbReference>
<feature type="region of interest" description="Disordered" evidence="1">
    <location>
        <begin position="49"/>
        <end position="91"/>
    </location>
</feature>
<sequence>MNEGVALRESIDLALDLATSAPLADHDLDGDIVMAAAAVSDYFQVVEPHPHHVPRSSSQTADHRGEQSQGGQEVAATSDLRIEGHTRRIDRDQGRGDLAAASYYDDIQLPLPRLKPPIPVASPSPTSTREPLRKTDYAGPLVAFAAMADAYGPGYTALASQKAVSSLGVRLQWAFVLFGCGFFGLKIVGSFMACFASRFLRSWLEGKIERLCPLLRRPDDGTRPRPYRVAEAAKDLNMSRELIAGSGVGIVVNWCMANIVCGWRIWAVVASGLGAIVALY</sequence>
<evidence type="ECO:0000313" key="3">
    <source>
        <dbReference type="EMBL" id="RSH83721.1"/>
    </source>
</evidence>
<keyword evidence="4" id="KW-1185">Reference proteome</keyword>
<protein>
    <submittedName>
        <fullName evidence="3">Uncharacterized protein</fullName>
    </submittedName>
</protein>
<evidence type="ECO:0000313" key="4">
    <source>
        <dbReference type="Proteomes" id="UP000279259"/>
    </source>
</evidence>
<evidence type="ECO:0000256" key="2">
    <source>
        <dbReference type="SAM" id="Phobius"/>
    </source>
</evidence>
<dbReference type="Proteomes" id="UP000279259">
    <property type="component" value="Unassembled WGS sequence"/>
</dbReference>
<evidence type="ECO:0000256" key="1">
    <source>
        <dbReference type="SAM" id="MobiDB-lite"/>
    </source>
</evidence>
<proteinExistence type="predicted"/>
<organism evidence="3 4">
    <name type="scientific">Saitozyma podzolica</name>
    <dbReference type="NCBI Taxonomy" id="1890683"/>
    <lineage>
        <taxon>Eukaryota</taxon>
        <taxon>Fungi</taxon>
        <taxon>Dikarya</taxon>
        <taxon>Basidiomycota</taxon>
        <taxon>Agaricomycotina</taxon>
        <taxon>Tremellomycetes</taxon>
        <taxon>Tremellales</taxon>
        <taxon>Trimorphomycetaceae</taxon>
        <taxon>Saitozyma</taxon>
    </lineage>
</organism>
<reference evidence="3 4" key="1">
    <citation type="submission" date="2018-11" db="EMBL/GenBank/DDBJ databases">
        <title>Genome sequence of Saitozyma podzolica DSM 27192.</title>
        <authorList>
            <person name="Aliyu H."/>
            <person name="Gorte O."/>
            <person name="Ochsenreither K."/>
        </authorList>
    </citation>
    <scope>NUCLEOTIDE SEQUENCE [LARGE SCALE GENOMIC DNA]</scope>
    <source>
        <strain evidence="3 4">DSM 27192</strain>
    </source>
</reference>
<feature type="compositionally biased region" description="Basic and acidic residues" evidence="1">
    <location>
        <begin position="80"/>
        <end position="91"/>
    </location>
</feature>
<name>A0A427XY23_9TREE</name>
<dbReference type="AlphaFoldDB" id="A0A427XY23"/>
<keyword evidence="2" id="KW-0472">Membrane</keyword>
<gene>
    <name evidence="3" type="ORF">EHS25_005625</name>
</gene>
<feature type="transmembrane region" description="Helical" evidence="2">
    <location>
        <begin position="173"/>
        <end position="200"/>
    </location>
</feature>
<keyword evidence="2" id="KW-1133">Transmembrane helix</keyword>